<proteinExistence type="predicted"/>
<organism evidence="1 2">
    <name type="scientific">Aedes albopictus</name>
    <name type="common">Asian tiger mosquito</name>
    <name type="synonym">Stegomyia albopicta</name>
    <dbReference type="NCBI Taxonomy" id="7160"/>
    <lineage>
        <taxon>Eukaryota</taxon>
        <taxon>Metazoa</taxon>
        <taxon>Ecdysozoa</taxon>
        <taxon>Arthropoda</taxon>
        <taxon>Hexapoda</taxon>
        <taxon>Insecta</taxon>
        <taxon>Pterygota</taxon>
        <taxon>Neoptera</taxon>
        <taxon>Endopterygota</taxon>
        <taxon>Diptera</taxon>
        <taxon>Nematocera</taxon>
        <taxon>Culicoidea</taxon>
        <taxon>Culicidae</taxon>
        <taxon>Culicinae</taxon>
        <taxon>Aedini</taxon>
        <taxon>Aedes</taxon>
        <taxon>Stegomyia</taxon>
    </lineage>
</organism>
<evidence type="ECO:0000313" key="2">
    <source>
        <dbReference type="Proteomes" id="UP000069940"/>
    </source>
</evidence>
<dbReference type="EnsemblMetazoa" id="AALFPA23_005977.R7724">
    <property type="protein sequence ID" value="AALFPA23_005977.P7724"/>
    <property type="gene ID" value="AALFPA23_005977"/>
</dbReference>
<dbReference type="InterPro" id="IPR013877">
    <property type="entry name" value="YAP-bd/ALF4/Glomulin"/>
</dbReference>
<reference evidence="1" key="2">
    <citation type="submission" date="2025-05" db="UniProtKB">
        <authorList>
            <consortium name="EnsemblMetazoa"/>
        </authorList>
    </citation>
    <scope>IDENTIFICATION</scope>
    <source>
        <strain evidence="1">Foshan</strain>
    </source>
</reference>
<dbReference type="GeneID" id="109405972"/>
<sequence>MSLVNQVKSKLLAREYKDVFMLLRSAENEVLLQTESMEMVSALVDTLIEARTLNEAKLLSLSEDLLKLVVEKCLPQEVLLELLEKVETTKDDEIFTSLLKVLQVALLRLNESKVRTLEWSLNTILSYINSIQLPDYVSKVGTDEEKLLECDETIRRVLLLYMTILLFLEPIWKTLNSNDIIFKTTSATRKNVVICFILQLIGNHLIYLDVQHKPCKTTDAGVPEDAKTYSRQVAEDLMSTVCSLLGDPLLLLPYGERRLRWSGRRHQNNTLTQDIFMNEEKCPILALAMFHYLLLGEDVLLNTAPTVYTQRYIFEMGLYYCTKLISNENIVVHHKGLILAKKLLDKLGPEMLSPDNLDVEIHRTFCESLSNLIVFSSNEKHRKDGTLLLRNYILQFDSEGRYLVIANLFKMVQHNGLHSYVATIYKDLVSKELSCSSIPSTWYTGKSLKHLLLTEICVLKNGIETDLVENADTIITGLNVLRFLLLRDRLNQTSIWEYTREIEQQYLDPLRKSINLAKAHFTEERSSIAQAPECINSNSVDVSISMMNGGSLPELTKEKRLELLTHAMNQFDLMECLLARVLDFMCFKPFTA</sequence>
<keyword evidence="2" id="KW-1185">Reference proteome</keyword>
<accession>A0ABM1Y5Q2</accession>
<dbReference type="Proteomes" id="UP000069940">
    <property type="component" value="Unassembled WGS sequence"/>
</dbReference>
<evidence type="ECO:0000313" key="1">
    <source>
        <dbReference type="EnsemblMetazoa" id="AALFPA23_005977.P7724"/>
    </source>
</evidence>
<evidence type="ECO:0008006" key="3">
    <source>
        <dbReference type="Google" id="ProtNLM"/>
    </source>
</evidence>
<dbReference type="RefSeq" id="XP_029732835.1">
    <property type="nucleotide sequence ID" value="XM_029876975.2"/>
</dbReference>
<dbReference type="InterPro" id="IPR019516">
    <property type="entry name" value="Glomulin/ALF4"/>
</dbReference>
<dbReference type="Pfam" id="PF08568">
    <property type="entry name" value="Kinetochor_Ybp2"/>
    <property type="match status" value="1"/>
</dbReference>
<protein>
    <recommendedName>
        <fullName evidence="3">Glomulin</fullName>
    </recommendedName>
</protein>
<name>A0ABM1Y5Q2_AEDAL</name>
<dbReference type="PANTHER" id="PTHR15430">
    <property type="entry name" value="GLOMULIN"/>
    <property type="match status" value="1"/>
</dbReference>
<reference evidence="2" key="1">
    <citation type="journal article" date="2015" name="Proc. Natl. Acad. Sci. U.S.A.">
        <title>Genome sequence of the Asian Tiger mosquito, Aedes albopictus, reveals insights into its biology, genetics, and evolution.</title>
        <authorList>
            <person name="Chen X.G."/>
            <person name="Jiang X."/>
            <person name="Gu J."/>
            <person name="Xu M."/>
            <person name="Wu Y."/>
            <person name="Deng Y."/>
            <person name="Zhang C."/>
            <person name="Bonizzoni M."/>
            <person name="Dermauw W."/>
            <person name="Vontas J."/>
            <person name="Armbruster P."/>
            <person name="Huang X."/>
            <person name="Yang Y."/>
            <person name="Zhang H."/>
            <person name="He W."/>
            <person name="Peng H."/>
            <person name="Liu Y."/>
            <person name="Wu K."/>
            <person name="Chen J."/>
            <person name="Lirakis M."/>
            <person name="Topalis P."/>
            <person name="Van Leeuwen T."/>
            <person name="Hall A.B."/>
            <person name="Jiang X."/>
            <person name="Thorpe C."/>
            <person name="Mueller R.L."/>
            <person name="Sun C."/>
            <person name="Waterhouse R.M."/>
            <person name="Yan G."/>
            <person name="Tu Z.J."/>
            <person name="Fang X."/>
            <person name="James A.A."/>
        </authorList>
    </citation>
    <scope>NUCLEOTIDE SEQUENCE [LARGE SCALE GENOMIC DNA]</scope>
    <source>
        <strain evidence="2">Foshan</strain>
    </source>
</reference>
<dbReference type="PANTHER" id="PTHR15430:SF1">
    <property type="entry name" value="GLOMULIN"/>
    <property type="match status" value="1"/>
</dbReference>